<evidence type="ECO:0000256" key="9">
    <source>
        <dbReference type="ARBA" id="ARBA00023002"/>
    </source>
</evidence>
<dbReference type="PANTHER" id="PTHR42802:SF1">
    <property type="entry name" value="L-ORNITHINE N(5)-MONOOXYGENASE"/>
    <property type="match status" value="1"/>
</dbReference>
<evidence type="ECO:0000256" key="13">
    <source>
        <dbReference type="ARBA" id="ARBA00032493"/>
    </source>
</evidence>
<evidence type="ECO:0000256" key="11">
    <source>
        <dbReference type="ARBA" id="ARBA00029939"/>
    </source>
</evidence>
<evidence type="ECO:0000256" key="2">
    <source>
        <dbReference type="ARBA" id="ARBA00004924"/>
    </source>
</evidence>
<keyword evidence="9" id="KW-0560">Oxidoreductase</keyword>
<evidence type="ECO:0000256" key="8">
    <source>
        <dbReference type="ARBA" id="ARBA00022857"/>
    </source>
</evidence>
<dbReference type="PANTHER" id="PTHR42802">
    <property type="entry name" value="MONOOXYGENASE"/>
    <property type="match status" value="1"/>
</dbReference>
<evidence type="ECO:0000256" key="3">
    <source>
        <dbReference type="ARBA" id="ARBA00007588"/>
    </source>
</evidence>
<dbReference type="Pfam" id="PF13434">
    <property type="entry name" value="Lys_Orn_oxgnase"/>
    <property type="match status" value="1"/>
</dbReference>
<keyword evidence="8" id="KW-0521">NADP</keyword>
<dbReference type="GO" id="GO:0047091">
    <property type="term" value="F:L-lysine 6-monooxygenase (NADPH) activity"/>
    <property type="evidence" value="ECO:0007669"/>
    <property type="project" value="UniProtKB-EC"/>
</dbReference>
<comment type="similarity">
    <text evidence="3">Belongs to the lysine N(6)-hydroxylase/L-ornithine N(5)-oxygenase family.</text>
</comment>
<evidence type="ECO:0000256" key="14">
    <source>
        <dbReference type="ARBA" id="ARBA00032738"/>
    </source>
</evidence>
<gene>
    <name evidence="16" type="ORF">ATK36_5135</name>
</gene>
<dbReference type="Proteomes" id="UP000243542">
    <property type="component" value="Unassembled WGS sequence"/>
</dbReference>
<proteinExistence type="inferred from homology"/>
<dbReference type="EMBL" id="PDJK01000002">
    <property type="protein sequence ID" value="PFG49941.1"/>
    <property type="molecule type" value="Genomic_DNA"/>
</dbReference>
<dbReference type="RefSeq" id="WP_098513769.1">
    <property type="nucleotide sequence ID" value="NZ_JBIAKZ010000028.1"/>
</dbReference>
<keyword evidence="10" id="KW-0503">Monooxygenase</keyword>
<evidence type="ECO:0000256" key="10">
    <source>
        <dbReference type="ARBA" id="ARBA00023033"/>
    </source>
</evidence>
<evidence type="ECO:0000313" key="17">
    <source>
        <dbReference type="Proteomes" id="UP000243542"/>
    </source>
</evidence>
<comment type="pathway">
    <text evidence="2">Siderophore biosynthesis.</text>
</comment>
<evidence type="ECO:0000256" key="15">
    <source>
        <dbReference type="ARBA" id="ARBA00048407"/>
    </source>
</evidence>
<sequence>MTYERQAEVLAIGAGPANLSLAALGAPLARPEISVVESRDSVSWHPGLLLDGSRLQVSGVKDLVSLVDPRSRYSFLNFLSEQGRLYRHLISSGGTVSRKEFDQYFRWAAAELGVHLNQHVKSVEHDGTGFLVHSSQSRWRVKDLVLGVGQRPYLPPCAREVRGGRVTHAARFHQEVASLAGQEVLLVGGGQSAGEVALEVLSGRAGRPRGLTWITGGDGLTPLDESPFSTEWAHPHYVEHFRELPVDRRRALLRRQRPAQTGISGHLLGEIYRRLYELDYLDEQPIRHGLHPHCELVRLTTTGTGRYRAAVRDRTADTWHEFEADHVILATGFRPEVPDFLSPLLERLPITDGVYHVDEDYSLSWDGPAGNRIYVQNAAQGSHGIADPNLSLAAWRSAVILNSLTGREACRLPRADITLALDW</sequence>
<evidence type="ECO:0000313" key="16">
    <source>
        <dbReference type="EMBL" id="PFG49941.1"/>
    </source>
</evidence>
<dbReference type="EC" id="1.14.13.59" evidence="4"/>
<accession>A0A2A9FGR8</accession>
<comment type="cofactor">
    <cofactor evidence="1">
        <name>FAD</name>
        <dbReference type="ChEBI" id="CHEBI:57692"/>
    </cofactor>
</comment>
<dbReference type="PRINTS" id="PR00368">
    <property type="entry name" value="FADPNR"/>
</dbReference>
<organism evidence="16 17">
    <name type="scientific">Amycolatopsis sulphurea</name>
    <dbReference type="NCBI Taxonomy" id="76022"/>
    <lineage>
        <taxon>Bacteria</taxon>
        <taxon>Bacillati</taxon>
        <taxon>Actinomycetota</taxon>
        <taxon>Actinomycetes</taxon>
        <taxon>Pseudonocardiales</taxon>
        <taxon>Pseudonocardiaceae</taxon>
        <taxon>Amycolatopsis</taxon>
    </lineage>
</organism>
<keyword evidence="17" id="KW-1185">Reference proteome</keyword>
<comment type="catalytic activity">
    <reaction evidence="15">
        <text>L-lysine + NADPH + O2 = N(6)-hydroxy-L-lysine + NADP(+) + H2O</text>
        <dbReference type="Rhea" id="RHEA:23228"/>
        <dbReference type="ChEBI" id="CHEBI:15377"/>
        <dbReference type="ChEBI" id="CHEBI:15379"/>
        <dbReference type="ChEBI" id="CHEBI:32551"/>
        <dbReference type="ChEBI" id="CHEBI:57783"/>
        <dbReference type="ChEBI" id="CHEBI:57820"/>
        <dbReference type="ChEBI" id="CHEBI:58349"/>
        <dbReference type="EC" id="1.14.13.59"/>
    </reaction>
</comment>
<reference evidence="16 17" key="1">
    <citation type="submission" date="2017-10" db="EMBL/GenBank/DDBJ databases">
        <title>Sequencing the genomes of 1000 actinobacteria strains.</title>
        <authorList>
            <person name="Klenk H.-P."/>
        </authorList>
    </citation>
    <scope>NUCLEOTIDE SEQUENCE [LARGE SCALE GENOMIC DNA]</scope>
    <source>
        <strain evidence="16 17">DSM 46092</strain>
    </source>
</reference>
<keyword evidence="7" id="KW-0274">FAD</keyword>
<protein>
    <recommendedName>
        <fullName evidence="5">L-lysine N6-monooxygenase MbtG</fullName>
        <ecNumber evidence="4">1.14.13.59</ecNumber>
    </recommendedName>
    <alternativeName>
        <fullName evidence="14">Lysine 6-N-hydroxylase</fullName>
    </alternativeName>
    <alternativeName>
        <fullName evidence="13">Lysine N6-hydroxylase</fullName>
    </alternativeName>
    <alternativeName>
        <fullName evidence="11">Lysine-N-oxygenase</fullName>
    </alternativeName>
    <alternativeName>
        <fullName evidence="12">Mycobactin synthase protein G</fullName>
    </alternativeName>
</protein>
<dbReference type="AlphaFoldDB" id="A0A2A9FGR8"/>
<dbReference type="Gene3D" id="3.50.50.60">
    <property type="entry name" value="FAD/NAD(P)-binding domain"/>
    <property type="match status" value="1"/>
</dbReference>
<keyword evidence="6" id="KW-0285">Flavoprotein</keyword>
<comment type="caution">
    <text evidence="16">The sequence shown here is derived from an EMBL/GenBank/DDBJ whole genome shotgun (WGS) entry which is preliminary data.</text>
</comment>
<evidence type="ECO:0000256" key="6">
    <source>
        <dbReference type="ARBA" id="ARBA00022630"/>
    </source>
</evidence>
<evidence type="ECO:0000256" key="1">
    <source>
        <dbReference type="ARBA" id="ARBA00001974"/>
    </source>
</evidence>
<evidence type="ECO:0000256" key="4">
    <source>
        <dbReference type="ARBA" id="ARBA00013076"/>
    </source>
</evidence>
<dbReference type="SUPFAM" id="SSF51905">
    <property type="entry name" value="FAD/NAD(P)-binding domain"/>
    <property type="match status" value="2"/>
</dbReference>
<dbReference type="InterPro" id="IPR025700">
    <property type="entry name" value="Lys/Orn_oxygenase"/>
</dbReference>
<evidence type="ECO:0000256" key="12">
    <source>
        <dbReference type="ARBA" id="ARBA00031158"/>
    </source>
</evidence>
<evidence type="ECO:0000256" key="5">
    <source>
        <dbReference type="ARBA" id="ARBA00016406"/>
    </source>
</evidence>
<name>A0A2A9FGR8_9PSEU</name>
<dbReference type="InterPro" id="IPR036188">
    <property type="entry name" value="FAD/NAD-bd_sf"/>
</dbReference>
<evidence type="ECO:0000256" key="7">
    <source>
        <dbReference type="ARBA" id="ARBA00022827"/>
    </source>
</evidence>